<dbReference type="PROSITE" id="PS51257">
    <property type="entry name" value="PROKAR_LIPOPROTEIN"/>
    <property type="match status" value="1"/>
</dbReference>
<evidence type="ECO:0000256" key="4">
    <source>
        <dbReference type="SAM" id="SignalP"/>
    </source>
</evidence>
<dbReference type="PANTHER" id="PTHR33376:SF7">
    <property type="entry name" value="C4-DICARBOXYLATE-BINDING PROTEIN DCTB"/>
    <property type="match status" value="1"/>
</dbReference>
<keyword evidence="2" id="KW-0813">Transport</keyword>
<dbReference type="Gene3D" id="3.40.190.170">
    <property type="entry name" value="Bacterial extracellular solute-binding protein, family 7"/>
    <property type="match status" value="1"/>
</dbReference>
<accession>A0A498D032</accession>
<evidence type="ECO:0000256" key="3">
    <source>
        <dbReference type="ARBA" id="ARBA00022729"/>
    </source>
</evidence>
<dbReference type="RefSeq" id="WP_121586451.1">
    <property type="nucleotide sequence ID" value="NZ_RCHT01000005.1"/>
</dbReference>
<evidence type="ECO:0000313" key="5">
    <source>
        <dbReference type="EMBL" id="RLL12804.1"/>
    </source>
</evidence>
<dbReference type="Proteomes" id="UP000276301">
    <property type="component" value="Unassembled WGS sequence"/>
</dbReference>
<dbReference type="InterPro" id="IPR018389">
    <property type="entry name" value="DctP_fam"/>
</dbReference>
<feature type="signal peptide" evidence="4">
    <location>
        <begin position="1"/>
        <end position="22"/>
    </location>
</feature>
<dbReference type="InterPro" id="IPR038404">
    <property type="entry name" value="TRAP_DctP_sf"/>
</dbReference>
<protein>
    <recommendedName>
        <fullName evidence="7">TRAP transporter substrate-binding protein</fullName>
    </recommendedName>
</protein>
<name>A0A498D032_9FIRM</name>
<gene>
    <name evidence="5" type="ORF">D4A47_05210</name>
</gene>
<evidence type="ECO:0000313" key="6">
    <source>
        <dbReference type="Proteomes" id="UP000276301"/>
    </source>
</evidence>
<evidence type="ECO:0008006" key="7">
    <source>
        <dbReference type="Google" id="ProtNLM"/>
    </source>
</evidence>
<organism evidence="5 6">
    <name type="scientific">Anaerotruncus massiliensis</name>
    <name type="common">ex Liu et al. 2021</name>
    <dbReference type="NCBI Taxonomy" id="2321404"/>
    <lineage>
        <taxon>Bacteria</taxon>
        <taxon>Bacillati</taxon>
        <taxon>Bacillota</taxon>
        <taxon>Clostridia</taxon>
        <taxon>Eubacteriales</taxon>
        <taxon>Oscillospiraceae</taxon>
        <taxon>Anaerotruncus</taxon>
    </lineage>
</organism>
<dbReference type="EMBL" id="RCHT01000005">
    <property type="protein sequence ID" value="RLL12804.1"/>
    <property type="molecule type" value="Genomic_DNA"/>
</dbReference>
<sequence length="353" mass="38614">MKKRILAITVLLCFALALSACGQQPAATAPSAAAAPADGAAADPGDDFHITIKFSGASAATNPDMMMLDEMCKRVTERTDGHITMEMYPNNELGSLADIAEMIQQGVPMMTNCSSDFLADYCPDHAALNGAYLYDSWEDMQVIAKSDWYAGLKEQLDDSNIHVMFFGWNGGHRHMISTFPIRTPQDLVGKNARVSGGLMFVEMYKAFGSSPITLPFNETYQGLQQGIIDIVEAPTYTLLSSSLNEVGPYLTLTSHIICADVVIMSTDVYNSIPEQYRAILDEEINATCLAYNATVDGNEEAALKTFRDYGTTIIELSDEERQAFADACKDMYTNIPSFSPDIYNTIRSIIEAG</sequence>
<dbReference type="NCBIfam" id="NF037995">
    <property type="entry name" value="TRAP_S1"/>
    <property type="match status" value="1"/>
</dbReference>
<keyword evidence="3 4" id="KW-0732">Signal</keyword>
<keyword evidence="6" id="KW-1185">Reference proteome</keyword>
<evidence type="ECO:0000256" key="2">
    <source>
        <dbReference type="ARBA" id="ARBA00022448"/>
    </source>
</evidence>
<dbReference type="AlphaFoldDB" id="A0A498D032"/>
<comment type="similarity">
    <text evidence="1">Belongs to the bacterial solute-binding protein 7 family.</text>
</comment>
<comment type="caution">
    <text evidence="5">The sequence shown here is derived from an EMBL/GenBank/DDBJ whole genome shotgun (WGS) entry which is preliminary data.</text>
</comment>
<reference evidence="5 6" key="1">
    <citation type="submission" date="2018-10" db="EMBL/GenBank/DDBJ databases">
        <title>Anaerotruncus faecis sp. nov., isolated from human feces.</title>
        <authorList>
            <person name="Wang Y.-J."/>
        </authorList>
    </citation>
    <scope>NUCLEOTIDE SEQUENCE [LARGE SCALE GENOMIC DNA]</scope>
    <source>
        <strain evidence="5 6">22A2-44</strain>
    </source>
</reference>
<proteinExistence type="inferred from homology"/>
<feature type="chain" id="PRO_5038531521" description="TRAP transporter substrate-binding protein" evidence="4">
    <location>
        <begin position="23"/>
        <end position="353"/>
    </location>
</feature>
<dbReference type="GO" id="GO:0055085">
    <property type="term" value="P:transmembrane transport"/>
    <property type="evidence" value="ECO:0007669"/>
    <property type="project" value="InterPro"/>
</dbReference>
<dbReference type="PANTHER" id="PTHR33376">
    <property type="match status" value="1"/>
</dbReference>
<dbReference type="Pfam" id="PF03480">
    <property type="entry name" value="DctP"/>
    <property type="match status" value="1"/>
</dbReference>
<evidence type="ECO:0000256" key="1">
    <source>
        <dbReference type="ARBA" id="ARBA00009023"/>
    </source>
</evidence>